<evidence type="ECO:0000313" key="6">
    <source>
        <dbReference type="Proteomes" id="UP000273083"/>
    </source>
</evidence>
<dbReference type="InterPro" id="IPR052021">
    <property type="entry name" value="Type-I_RS_S_subunit"/>
</dbReference>
<organism evidence="5 6">
    <name type="scientific">Mobilisporobacter senegalensis</name>
    <dbReference type="NCBI Taxonomy" id="1329262"/>
    <lineage>
        <taxon>Bacteria</taxon>
        <taxon>Bacillati</taxon>
        <taxon>Bacillota</taxon>
        <taxon>Clostridia</taxon>
        <taxon>Lachnospirales</taxon>
        <taxon>Lachnospiraceae</taxon>
        <taxon>Mobilisporobacter</taxon>
    </lineage>
</organism>
<dbReference type="PANTHER" id="PTHR30408:SF12">
    <property type="entry name" value="TYPE I RESTRICTION ENZYME MJAVIII SPECIFICITY SUBUNIT"/>
    <property type="match status" value="1"/>
</dbReference>
<dbReference type="GO" id="GO:0009307">
    <property type="term" value="P:DNA restriction-modification system"/>
    <property type="evidence" value="ECO:0007669"/>
    <property type="project" value="UniProtKB-KW"/>
</dbReference>
<gene>
    <name evidence="5" type="ORF">EDD66_10979</name>
</gene>
<proteinExistence type="inferred from homology"/>
<comment type="similarity">
    <text evidence="1">Belongs to the type-I restriction system S methylase family.</text>
</comment>
<evidence type="ECO:0000313" key="5">
    <source>
        <dbReference type="EMBL" id="ROR25869.1"/>
    </source>
</evidence>
<dbReference type="SUPFAM" id="SSF116734">
    <property type="entry name" value="DNA methylase specificity domain"/>
    <property type="match status" value="2"/>
</dbReference>
<dbReference type="EMBL" id="RJVG01000009">
    <property type="protein sequence ID" value="ROR25869.1"/>
    <property type="molecule type" value="Genomic_DNA"/>
</dbReference>
<dbReference type="AlphaFoldDB" id="A0A3N1XGM3"/>
<name>A0A3N1XGM3_9FIRM</name>
<evidence type="ECO:0000256" key="1">
    <source>
        <dbReference type="ARBA" id="ARBA00010923"/>
    </source>
</evidence>
<evidence type="ECO:0000256" key="3">
    <source>
        <dbReference type="ARBA" id="ARBA00023125"/>
    </source>
</evidence>
<dbReference type="Gene3D" id="3.90.220.20">
    <property type="entry name" value="DNA methylase specificity domains"/>
    <property type="match status" value="2"/>
</dbReference>
<sequence>MEGITRKNQDLESTLPLTISAQYGLIDQNEFFDKRIASKDVSGYFLVRKGEFAYNKSTSSDTPWGAIKRLDRYKNGVLSTLYIVFKIMNEESTNSDFLVTYYDTDRWHKGIQAIAAEGARNHGLLNIAPVDFFETTLSLPQDIDEQRKIGEYFKQLNDLITLHQRKLDRLKQMKQGYLQLMFPRNGESVPRLRFANFEGGWKQRKLGELVDTVKSYSLSREVETDEPTGYRYIHYGDIHKKIADLIESDKQLPIIQGGSYELLQQGDIVVADASEDYVGIAEPSILLERPTDRVVAGLHTIAMRPQEICPLFLYYLLHTEEFKRFGSRVGTGMKVFGITIKNLYRFATLFPEKEEQIKIGNFFKQFDNTIILYQAKLDKLKSLKKAYLQKMFI</sequence>
<keyword evidence="6" id="KW-1185">Reference proteome</keyword>
<keyword evidence="3" id="KW-0238">DNA-binding</keyword>
<dbReference type="InterPro" id="IPR000055">
    <property type="entry name" value="Restrct_endonuc_typeI_TRD"/>
</dbReference>
<dbReference type="PANTHER" id="PTHR30408">
    <property type="entry name" value="TYPE-1 RESTRICTION ENZYME ECOKI SPECIFICITY PROTEIN"/>
    <property type="match status" value="1"/>
</dbReference>
<keyword evidence="2" id="KW-0680">Restriction system</keyword>
<comment type="caution">
    <text evidence="5">The sequence shown here is derived from an EMBL/GenBank/DDBJ whole genome shotgun (WGS) entry which is preliminary data.</text>
</comment>
<feature type="domain" description="Type I restriction modification DNA specificity" evidence="4">
    <location>
        <begin position="200"/>
        <end position="381"/>
    </location>
</feature>
<reference evidence="5 6" key="1">
    <citation type="submission" date="2018-11" db="EMBL/GenBank/DDBJ databases">
        <title>Genomic Encyclopedia of Type Strains, Phase IV (KMG-IV): sequencing the most valuable type-strain genomes for metagenomic binning, comparative biology and taxonomic classification.</title>
        <authorList>
            <person name="Goeker M."/>
        </authorList>
    </citation>
    <scope>NUCLEOTIDE SEQUENCE [LARGE SCALE GENOMIC DNA]</scope>
    <source>
        <strain evidence="5 6">DSM 26537</strain>
    </source>
</reference>
<dbReference type="GO" id="GO:0003677">
    <property type="term" value="F:DNA binding"/>
    <property type="evidence" value="ECO:0007669"/>
    <property type="project" value="UniProtKB-KW"/>
</dbReference>
<evidence type="ECO:0000256" key="2">
    <source>
        <dbReference type="ARBA" id="ARBA00022747"/>
    </source>
</evidence>
<dbReference type="Pfam" id="PF01420">
    <property type="entry name" value="Methylase_S"/>
    <property type="match status" value="1"/>
</dbReference>
<dbReference type="RefSeq" id="WP_243115369.1">
    <property type="nucleotide sequence ID" value="NZ_RJVG01000009.1"/>
</dbReference>
<protein>
    <submittedName>
        <fullName evidence="5">Type I restriction enzyme S subunit</fullName>
    </submittedName>
</protein>
<evidence type="ECO:0000259" key="4">
    <source>
        <dbReference type="Pfam" id="PF01420"/>
    </source>
</evidence>
<dbReference type="Proteomes" id="UP000273083">
    <property type="component" value="Unassembled WGS sequence"/>
</dbReference>
<dbReference type="InterPro" id="IPR044946">
    <property type="entry name" value="Restrct_endonuc_typeI_TRD_sf"/>
</dbReference>
<accession>A0A3N1XGM3</accession>